<protein>
    <recommendedName>
        <fullName evidence="6">ATP-dependent Clp protease proteolytic subunit</fullName>
    </recommendedName>
</protein>
<accession>A0ABT7S0B5</accession>
<dbReference type="SUPFAM" id="SSF52096">
    <property type="entry name" value="ClpP/crotonase"/>
    <property type="match status" value="1"/>
</dbReference>
<dbReference type="EMBL" id="JAUCAQ010000018">
    <property type="protein sequence ID" value="MDM7647001.1"/>
    <property type="molecule type" value="Genomic_DNA"/>
</dbReference>
<comment type="similarity">
    <text evidence="1 6">Belongs to the peptidase S14 family.</text>
</comment>
<evidence type="ECO:0000313" key="8">
    <source>
        <dbReference type="Proteomes" id="UP001242903"/>
    </source>
</evidence>
<dbReference type="InterPro" id="IPR023562">
    <property type="entry name" value="ClpP/TepA"/>
</dbReference>
<reference evidence="7 8" key="1">
    <citation type="submission" date="2023-06" db="EMBL/GenBank/DDBJ databases">
        <title>Draft Genome Sequences of lactic acid bacteria strains isolated from fermented milk products.</title>
        <authorList>
            <person name="Elcheninov A.G."/>
            <person name="Klyukina A."/>
            <person name="Zayulina K.S."/>
            <person name="Gavirova L.A."/>
            <person name="Shcherbakova P.A."/>
            <person name="Shestakov A.I."/>
            <person name="Kublanov I.V."/>
            <person name="Kochetkova T.V."/>
        </authorList>
    </citation>
    <scope>NUCLEOTIDE SEQUENCE [LARGE SCALE GENOMIC DNA]</scope>
    <source>
        <strain evidence="7 8">TOM.81</strain>
    </source>
</reference>
<gene>
    <name evidence="7" type="ORF">QUE93_08235</name>
</gene>
<proteinExistence type="inferred from homology"/>
<dbReference type="InterPro" id="IPR001907">
    <property type="entry name" value="ClpP"/>
</dbReference>
<dbReference type="PANTHER" id="PTHR10381">
    <property type="entry name" value="ATP-DEPENDENT CLP PROTEASE PROTEOLYTIC SUBUNIT"/>
    <property type="match status" value="1"/>
</dbReference>
<evidence type="ECO:0000256" key="1">
    <source>
        <dbReference type="ARBA" id="ARBA00007039"/>
    </source>
</evidence>
<dbReference type="NCBIfam" id="NF045542">
    <property type="entry name" value="Clp_rel_HeadMat"/>
    <property type="match status" value="1"/>
</dbReference>
<dbReference type="PRINTS" id="PR00127">
    <property type="entry name" value="CLPPROTEASEP"/>
</dbReference>
<organism evidence="7 8">
    <name type="scientific">Leuconostoc falkenbergense</name>
    <dbReference type="NCBI Taxonomy" id="2766470"/>
    <lineage>
        <taxon>Bacteria</taxon>
        <taxon>Bacillati</taxon>
        <taxon>Bacillota</taxon>
        <taxon>Bacilli</taxon>
        <taxon>Lactobacillales</taxon>
        <taxon>Lactobacillaceae</taxon>
        <taxon>Leuconostoc</taxon>
    </lineage>
</organism>
<dbReference type="GO" id="GO:0004252">
    <property type="term" value="F:serine-type endopeptidase activity"/>
    <property type="evidence" value="ECO:0007669"/>
    <property type="project" value="UniProtKB-EC"/>
</dbReference>
<keyword evidence="4 7" id="KW-0378">Hydrolase</keyword>
<evidence type="ECO:0000256" key="4">
    <source>
        <dbReference type="ARBA" id="ARBA00022801"/>
    </source>
</evidence>
<evidence type="ECO:0000256" key="5">
    <source>
        <dbReference type="ARBA" id="ARBA00022825"/>
    </source>
</evidence>
<dbReference type="GO" id="GO:0006508">
    <property type="term" value="P:proteolysis"/>
    <property type="evidence" value="ECO:0007669"/>
    <property type="project" value="UniProtKB-KW"/>
</dbReference>
<comment type="caution">
    <text evidence="7">The sequence shown here is derived from an EMBL/GenBank/DDBJ whole genome shotgun (WGS) entry which is preliminary data.</text>
</comment>
<keyword evidence="5" id="KW-0720">Serine protease</keyword>
<name>A0ABT7S0B5_9LACO</name>
<keyword evidence="3 7" id="KW-0645">Protease</keyword>
<dbReference type="Proteomes" id="UP001242903">
    <property type="component" value="Unassembled WGS sequence"/>
</dbReference>
<dbReference type="PANTHER" id="PTHR10381:SF70">
    <property type="entry name" value="ATP-DEPENDENT CLP PROTEASE PROTEOLYTIC SUBUNIT"/>
    <property type="match status" value="1"/>
</dbReference>
<keyword evidence="2" id="KW-0963">Cytoplasm</keyword>
<dbReference type="InterPro" id="IPR029045">
    <property type="entry name" value="ClpP/crotonase-like_dom_sf"/>
</dbReference>
<dbReference type="Pfam" id="PF00574">
    <property type="entry name" value="CLP_protease"/>
    <property type="match status" value="1"/>
</dbReference>
<evidence type="ECO:0000256" key="2">
    <source>
        <dbReference type="ARBA" id="ARBA00022490"/>
    </source>
</evidence>
<evidence type="ECO:0000256" key="6">
    <source>
        <dbReference type="RuleBase" id="RU003567"/>
    </source>
</evidence>
<keyword evidence="8" id="KW-1185">Reference proteome</keyword>
<evidence type="ECO:0000313" key="7">
    <source>
        <dbReference type="EMBL" id="MDM7647001.1"/>
    </source>
</evidence>
<evidence type="ECO:0000256" key="3">
    <source>
        <dbReference type="ARBA" id="ARBA00022670"/>
    </source>
</evidence>
<dbReference type="CDD" id="cd07016">
    <property type="entry name" value="S14_ClpP_1"/>
    <property type="match status" value="1"/>
</dbReference>
<sequence>MTNYFQMKATNNVAQIDIFGDIVSEKWFDEETSATSFRDALKELGDVSTINLSINSGGGSVFDGIAIYNMLKSHKATVNVYVEGLAASIASVIAMAGDTITMRSGSMMMVHMPWTLSQGNAEEMRKTADTLEKTGDSIVDIYSERTGISSDDIRNIMNDETWLSAEEAVEQGWATKLDQKEAVMNSVPKEILGRFSNVPKNVLARVEKKTLSQDRLDLIEREKQTLKLLKDEIGE</sequence>
<dbReference type="Gene3D" id="3.90.226.10">
    <property type="entry name" value="2-enoyl-CoA Hydratase, Chain A, domain 1"/>
    <property type="match status" value="1"/>
</dbReference>
<dbReference type="RefSeq" id="WP_289456933.1">
    <property type="nucleotide sequence ID" value="NZ_JAUCAQ010000018.1"/>
</dbReference>